<dbReference type="Proteomes" id="UP000296049">
    <property type="component" value="Unassembled WGS sequence"/>
</dbReference>
<organism evidence="2 3">
    <name type="scientific">Anas platyrhynchos</name>
    <name type="common">Mallard</name>
    <name type="synonym">Anas boschas</name>
    <dbReference type="NCBI Taxonomy" id="8839"/>
    <lineage>
        <taxon>Eukaryota</taxon>
        <taxon>Metazoa</taxon>
        <taxon>Chordata</taxon>
        <taxon>Craniata</taxon>
        <taxon>Vertebrata</taxon>
        <taxon>Euteleostomi</taxon>
        <taxon>Archelosauria</taxon>
        <taxon>Archosauria</taxon>
        <taxon>Dinosauria</taxon>
        <taxon>Saurischia</taxon>
        <taxon>Theropoda</taxon>
        <taxon>Coelurosauria</taxon>
        <taxon>Aves</taxon>
        <taxon>Neognathae</taxon>
        <taxon>Galloanserae</taxon>
        <taxon>Anseriformes</taxon>
        <taxon>Anatidae</taxon>
        <taxon>Anatinae</taxon>
        <taxon>Anas</taxon>
    </lineage>
</organism>
<feature type="region of interest" description="Disordered" evidence="1">
    <location>
        <begin position="251"/>
        <end position="271"/>
    </location>
</feature>
<evidence type="ECO:0000313" key="2">
    <source>
        <dbReference type="EMBL" id="EOA99993.1"/>
    </source>
</evidence>
<feature type="region of interest" description="Disordered" evidence="1">
    <location>
        <begin position="609"/>
        <end position="637"/>
    </location>
</feature>
<accession>R0L348</accession>
<protein>
    <submittedName>
        <fullName evidence="2">Uncharacterized protein</fullName>
    </submittedName>
</protein>
<evidence type="ECO:0000256" key="1">
    <source>
        <dbReference type="SAM" id="MobiDB-lite"/>
    </source>
</evidence>
<keyword evidence="3" id="KW-1185">Reference proteome</keyword>
<evidence type="ECO:0000313" key="3">
    <source>
        <dbReference type="Proteomes" id="UP000296049"/>
    </source>
</evidence>
<sequence>MPFSAAASCGMNNPCSQKTSLRNEQSGSATTAEHFGDAGGRQQQHEQRAPQIGDKIKGAALPALPPMGSKIKPCLHEGFESSFTMRSHESCANCTSASVGRDTHLWSPMLCKSASRPTHNRYRSRVHLKTSPKNAGSHKQEFVHGFYRTARRTPAPADCQMGRLAIRTKTEACLALRFGGKVLAMPCGLVAAVQATAPCFAQGSLGGHAGQQQGLSVISPRGSLRSKLVWGKEEEHPVSAAGLSSSLLASHRQLPRQSKQQSRDNLTAHNSLRHLLPVSRLTQGKPGIDKVLNGKISPKGPQTRSCPWPAPARTGDTHHVASSYRTVGSHRDSRHCYENTAGPAITAGSPEVSVSFSSAPGPLPPTVILLAVQGGGHKQFQMKPVEILNVQSHPNSQTFLMKERQMVETDLTSALAGQAATGCRATPEEGLPQPLQKLLIAQALADTAGRSPSATDVAKFIPGTVSQMSAVNIKTEEERKKDKAIEDATARFLAGMMATKLTVGIIAAPEEVKFATCSELKFNFHTQTELLLPDETPRETLSSMMGRIQQRRMGKYSKIGLDSCQPQKKRAFVFGHLKARHKHVSRYLTPKARAKTTAIPNLSVLHKEQCEKSTPADQEERCFRDRHSPASSDLYPSSNSQLACILANTSALDLDERIKGPSRETQAVG</sequence>
<gene>
    <name evidence="2" type="ORF">Anapl_09706</name>
</gene>
<feature type="compositionally biased region" description="Polar residues" evidence="1">
    <location>
        <begin position="10"/>
        <end position="31"/>
    </location>
</feature>
<proteinExistence type="predicted"/>
<dbReference type="AlphaFoldDB" id="R0L348"/>
<feature type="compositionally biased region" description="Polar residues" evidence="1">
    <location>
        <begin position="255"/>
        <end position="270"/>
    </location>
</feature>
<feature type="region of interest" description="Disordered" evidence="1">
    <location>
        <begin position="1"/>
        <end position="50"/>
    </location>
</feature>
<dbReference type="EMBL" id="KB743252">
    <property type="protein sequence ID" value="EOA99993.1"/>
    <property type="molecule type" value="Genomic_DNA"/>
</dbReference>
<feature type="compositionally biased region" description="Basic and acidic residues" evidence="1">
    <location>
        <begin position="618"/>
        <end position="628"/>
    </location>
</feature>
<reference evidence="3" key="1">
    <citation type="journal article" date="2013" name="Nat. Genet.">
        <title>The duck genome and transcriptome provide insight into an avian influenza virus reservoir species.</title>
        <authorList>
            <person name="Huang Y."/>
            <person name="Li Y."/>
            <person name="Burt D.W."/>
            <person name="Chen H."/>
            <person name="Zhang Y."/>
            <person name="Qian W."/>
            <person name="Kim H."/>
            <person name="Gan S."/>
            <person name="Zhao Y."/>
            <person name="Li J."/>
            <person name="Yi K."/>
            <person name="Feng H."/>
            <person name="Zhu P."/>
            <person name="Li B."/>
            <person name="Liu Q."/>
            <person name="Fairley S."/>
            <person name="Magor K.E."/>
            <person name="Du Z."/>
            <person name="Hu X."/>
            <person name="Goodman L."/>
            <person name="Tafer H."/>
            <person name="Vignal A."/>
            <person name="Lee T."/>
            <person name="Kim K.W."/>
            <person name="Sheng Z."/>
            <person name="An Y."/>
            <person name="Searle S."/>
            <person name="Herrero J."/>
            <person name="Groenen M.A."/>
            <person name="Crooijmans R.P."/>
            <person name="Faraut T."/>
            <person name="Cai Q."/>
            <person name="Webster R.G."/>
            <person name="Aldridge J.R."/>
            <person name="Warren W.C."/>
            <person name="Bartschat S."/>
            <person name="Kehr S."/>
            <person name="Marz M."/>
            <person name="Stadler P.F."/>
            <person name="Smith J."/>
            <person name="Kraus R.H."/>
            <person name="Zhao Y."/>
            <person name="Ren L."/>
            <person name="Fei J."/>
            <person name="Morisson M."/>
            <person name="Kaiser P."/>
            <person name="Griffin D.K."/>
            <person name="Rao M."/>
            <person name="Pitel F."/>
            <person name="Wang J."/>
            <person name="Li N."/>
        </authorList>
    </citation>
    <scope>NUCLEOTIDE SEQUENCE [LARGE SCALE GENOMIC DNA]</scope>
</reference>
<feature type="region of interest" description="Disordered" evidence="1">
    <location>
        <begin position="291"/>
        <end position="319"/>
    </location>
</feature>
<name>R0L348_ANAPL</name>